<proteinExistence type="predicted"/>
<gene>
    <name evidence="1" type="ORF">MMEN_LOCUS449</name>
</gene>
<dbReference type="Proteomes" id="UP000677803">
    <property type="component" value="Unassembled WGS sequence"/>
</dbReference>
<accession>A0A8S4AC57</accession>
<sequence>MEQTAKRKLVADGEIRYSLLANALFSDDTDLKSISRVHVSLCGGDEHIFDQLDGLFLSQGNVLHTLHVLKTNLGSKDEAQCFCVHTPVGMESMPTQKVWYPLSHMSQNIISSSWWGCWHTVQVLHSMHCQRVPKLLAEGVTASGTVP</sequence>
<dbReference type="AlphaFoldDB" id="A0A8S4AC57"/>
<evidence type="ECO:0000313" key="1">
    <source>
        <dbReference type="EMBL" id="CAG5854207.1"/>
    </source>
</evidence>
<keyword evidence="2" id="KW-1185">Reference proteome</keyword>
<comment type="caution">
    <text evidence="1">The sequence shown here is derived from an EMBL/GenBank/DDBJ whole genome shotgun (WGS) entry which is preliminary data.</text>
</comment>
<name>A0A8S4AC57_9TELE</name>
<organism evidence="1 2">
    <name type="scientific">Menidia menidia</name>
    <name type="common">Atlantic silverside</name>
    <dbReference type="NCBI Taxonomy" id="238744"/>
    <lineage>
        <taxon>Eukaryota</taxon>
        <taxon>Metazoa</taxon>
        <taxon>Chordata</taxon>
        <taxon>Craniata</taxon>
        <taxon>Vertebrata</taxon>
        <taxon>Euteleostomi</taxon>
        <taxon>Actinopterygii</taxon>
        <taxon>Neopterygii</taxon>
        <taxon>Teleostei</taxon>
        <taxon>Neoteleostei</taxon>
        <taxon>Acanthomorphata</taxon>
        <taxon>Ovalentaria</taxon>
        <taxon>Atherinomorphae</taxon>
        <taxon>Atheriniformes</taxon>
        <taxon>Atherinopsidae</taxon>
        <taxon>Menidiinae</taxon>
        <taxon>Menidia</taxon>
    </lineage>
</organism>
<dbReference type="EMBL" id="CAJRST010000001">
    <property type="protein sequence ID" value="CAG5854207.1"/>
    <property type="molecule type" value="Genomic_DNA"/>
</dbReference>
<evidence type="ECO:0000313" key="2">
    <source>
        <dbReference type="Proteomes" id="UP000677803"/>
    </source>
</evidence>
<reference evidence="1" key="1">
    <citation type="submission" date="2021-05" db="EMBL/GenBank/DDBJ databases">
        <authorList>
            <person name="Tigano A."/>
        </authorList>
    </citation>
    <scope>NUCLEOTIDE SEQUENCE</scope>
</reference>
<protein>
    <submittedName>
        <fullName evidence="1">(Atlantic silverside) hypothetical protein</fullName>
    </submittedName>
</protein>